<dbReference type="EMBL" id="BOPC01000087">
    <property type="protein sequence ID" value="GIJ29875.1"/>
    <property type="molecule type" value="Genomic_DNA"/>
</dbReference>
<name>A0ABQ4JGW7_9ACTN</name>
<comment type="caution">
    <text evidence="2">The sequence shown here is derived from an EMBL/GenBank/DDBJ whole genome shotgun (WGS) entry which is preliminary data.</text>
</comment>
<organism evidence="2 3">
    <name type="scientific">Micromonospora qiuiae</name>
    <dbReference type="NCBI Taxonomy" id="502268"/>
    <lineage>
        <taxon>Bacteria</taxon>
        <taxon>Bacillati</taxon>
        <taxon>Actinomycetota</taxon>
        <taxon>Actinomycetes</taxon>
        <taxon>Micromonosporales</taxon>
        <taxon>Micromonosporaceae</taxon>
        <taxon>Micromonospora</taxon>
    </lineage>
</organism>
<proteinExistence type="predicted"/>
<keyword evidence="3" id="KW-1185">Reference proteome</keyword>
<gene>
    <name evidence="2" type="ORF">Vqi01_50370</name>
</gene>
<accession>A0ABQ4JGW7</accession>
<evidence type="ECO:0000256" key="1">
    <source>
        <dbReference type="SAM" id="MobiDB-lite"/>
    </source>
</evidence>
<feature type="region of interest" description="Disordered" evidence="1">
    <location>
        <begin position="59"/>
        <end position="90"/>
    </location>
</feature>
<dbReference type="Proteomes" id="UP000653076">
    <property type="component" value="Unassembled WGS sequence"/>
</dbReference>
<evidence type="ECO:0000313" key="3">
    <source>
        <dbReference type="Proteomes" id="UP000653076"/>
    </source>
</evidence>
<reference evidence="2 3" key="1">
    <citation type="submission" date="2021-01" db="EMBL/GenBank/DDBJ databases">
        <title>Whole genome shotgun sequence of Verrucosispora qiuiae NBRC 106684.</title>
        <authorList>
            <person name="Komaki H."/>
            <person name="Tamura T."/>
        </authorList>
    </citation>
    <scope>NUCLEOTIDE SEQUENCE [LARGE SCALE GENOMIC DNA]</scope>
    <source>
        <strain evidence="2 3">NBRC 106684</strain>
    </source>
</reference>
<protein>
    <submittedName>
        <fullName evidence="2">Uncharacterized protein</fullName>
    </submittedName>
</protein>
<evidence type="ECO:0000313" key="2">
    <source>
        <dbReference type="EMBL" id="GIJ29875.1"/>
    </source>
</evidence>
<sequence length="90" mass="9428">MDLSAADNPVTRASAAPTLNLFTEANLIKRQLPVGALGTVRVRSRHGRSVSRAVELPASKSEPAIANPASALRRARSGDGPGLITESRRA</sequence>